<dbReference type="PRINTS" id="PR00095">
    <property type="entry name" value="ANTSNTHASEI"/>
</dbReference>
<dbReference type="STRING" id="1842532.A7E78_06435"/>
<protein>
    <submittedName>
        <fullName evidence="3">Aminodeoxychorismate synthase component I</fullName>
    </submittedName>
</protein>
<dbReference type="InterPro" id="IPR015890">
    <property type="entry name" value="Chorismate_C"/>
</dbReference>
<evidence type="ECO:0000259" key="1">
    <source>
        <dbReference type="Pfam" id="PF00425"/>
    </source>
</evidence>
<name>A0A1L3GNM4_9BACT</name>
<dbReference type="PANTHER" id="PTHR11236">
    <property type="entry name" value="AMINOBENZOATE/ANTHRANILATE SYNTHASE"/>
    <property type="match status" value="1"/>
</dbReference>
<dbReference type="RefSeq" id="WP_072283477.1">
    <property type="nucleotide sequence ID" value="NZ_CP015519.1"/>
</dbReference>
<accession>A0A1L3GNM4</accession>
<gene>
    <name evidence="3" type="ORF">A7E78_06435</name>
</gene>
<dbReference type="InterPro" id="IPR005801">
    <property type="entry name" value="ADC_synthase"/>
</dbReference>
<dbReference type="SUPFAM" id="SSF56322">
    <property type="entry name" value="ADC synthase"/>
    <property type="match status" value="1"/>
</dbReference>
<sequence>MTLQQHSFTVDRFDPLALFLYLAPDGPGFLESPELTSRTGRYSIIALRHRESYRLDDDGLSLLRDGIETFLPGDPLQTLAGILEQRRLPKETSVPFCGGFFGYFGYDLAAWLEELPRLARRDRPLPALWLDWVDLCAVYDHQNGTVTLSSLVPGDDLQALEEKIRVALEHPLPASGQVSCEAPAAILQQAEFEKMVRQAKDYIAAGDIYQANLSVRFDGHCSLPSAQLYARLRRINPSPFGCLLRTPHLDIVSCSPERLVSLHGTTAELRPIAGTRPRGYSPPEDARLGEELLGHPKERAEHIMLLDLERNDLGKVCRPGSIVVDELMVLERYSHVCHIVSNLRGELCEGAGPFDLIRATFPGGTITGVPKKRCMEIIEELEPVGRGTYTGSAGYISACGTMDLNILIRTFQKFGDQLTYQTGAGIVADSVPEREWHECLSKGAALRQALEEPC</sequence>
<dbReference type="InterPro" id="IPR006805">
    <property type="entry name" value="Anth_synth_I_N"/>
</dbReference>
<dbReference type="Pfam" id="PF00425">
    <property type="entry name" value="Chorismate_bind"/>
    <property type="match status" value="1"/>
</dbReference>
<dbReference type="Pfam" id="PF04715">
    <property type="entry name" value="Anth_synt_I_N"/>
    <property type="match status" value="1"/>
</dbReference>
<organism evidence="3 4">
    <name type="scientific">Syntrophotalea acetylenivorans</name>
    <dbReference type="NCBI Taxonomy" id="1842532"/>
    <lineage>
        <taxon>Bacteria</taxon>
        <taxon>Pseudomonadati</taxon>
        <taxon>Thermodesulfobacteriota</taxon>
        <taxon>Desulfuromonadia</taxon>
        <taxon>Desulfuromonadales</taxon>
        <taxon>Syntrophotaleaceae</taxon>
        <taxon>Syntrophotalea</taxon>
    </lineage>
</organism>
<dbReference type="Proteomes" id="UP000182517">
    <property type="component" value="Chromosome"/>
</dbReference>
<feature type="domain" description="Chorismate-utilising enzyme C-terminal" evidence="1">
    <location>
        <begin position="189"/>
        <end position="442"/>
    </location>
</feature>
<dbReference type="GO" id="GO:0000162">
    <property type="term" value="P:L-tryptophan biosynthetic process"/>
    <property type="evidence" value="ECO:0007669"/>
    <property type="project" value="TreeGrafter"/>
</dbReference>
<dbReference type="KEGG" id="pef:A7E78_06435"/>
<dbReference type="OrthoDB" id="9803598at2"/>
<evidence type="ECO:0000313" key="4">
    <source>
        <dbReference type="Proteomes" id="UP000182517"/>
    </source>
</evidence>
<reference evidence="3 4" key="1">
    <citation type="journal article" date="2017" name="Genome Announc.">
        <title>Complete Genome Sequences of Two Acetylene-Fermenting Pelobacter acetylenicus Strains.</title>
        <authorList>
            <person name="Sutton J.M."/>
            <person name="Baesman S.M."/>
            <person name="Fierst J.L."/>
            <person name="Poret-Peterson A.T."/>
            <person name="Oremland R.S."/>
            <person name="Dunlap D.S."/>
            <person name="Akob D.M."/>
        </authorList>
    </citation>
    <scope>NUCLEOTIDE SEQUENCE [LARGE SCALE GENOMIC DNA]</scope>
    <source>
        <strain evidence="3 4">SFB93</strain>
    </source>
</reference>
<dbReference type="AlphaFoldDB" id="A0A1L3GNM4"/>
<keyword evidence="4" id="KW-1185">Reference proteome</keyword>
<dbReference type="InterPro" id="IPR019999">
    <property type="entry name" value="Anth_synth_I-like"/>
</dbReference>
<evidence type="ECO:0000313" key="3">
    <source>
        <dbReference type="EMBL" id="APG27511.1"/>
    </source>
</evidence>
<dbReference type="PANTHER" id="PTHR11236:SF9">
    <property type="entry name" value="ANTHRANILATE SYNTHASE COMPONENT 1"/>
    <property type="match status" value="1"/>
</dbReference>
<proteinExistence type="predicted"/>
<evidence type="ECO:0000259" key="2">
    <source>
        <dbReference type="Pfam" id="PF04715"/>
    </source>
</evidence>
<feature type="domain" description="Anthranilate synthase component I N-terminal" evidence="2">
    <location>
        <begin position="12"/>
        <end position="148"/>
    </location>
</feature>
<dbReference type="EMBL" id="CP015519">
    <property type="protein sequence ID" value="APG27511.1"/>
    <property type="molecule type" value="Genomic_DNA"/>
</dbReference>
<dbReference type="Gene3D" id="3.60.120.10">
    <property type="entry name" value="Anthranilate synthase"/>
    <property type="match status" value="1"/>
</dbReference>